<keyword evidence="1" id="KW-0175">Coiled coil</keyword>
<feature type="compositionally biased region" description="Polar residues" evidence="2">
    <location>
        <begin position="419"/>
        <end position="431"/>
    </location>
</feature>
<comment type="caution">
    <text evidence="4">The sequence shown here is derived from an EMBL/GenBank/DDBJ whole genome shotgun (WGS) entry which is preliminary data.</text>
</comment>
<feature type="region of interest" description="Disordered" evidence="2">
    <location>
        <begin position="418"/>
        <end position="447"/>
    </location>
</feature>
<feature type="compositionally biased region" description="Low complexity" evidence="2">
    <location>
        <begin position="969"/>
        <end position="981"/>
    </location>
</feature>
<feature type="region of interest" description="Disordered" evidence="2">
    <location>
        <begin position="186"/>
        <end position="346"/>
    </location>
</feature>
<accession>A0A4U7B546</accession>
<evidence type="ECO:0000313" key="4">
    <source>
        <dbReference type="EMBL" id="TKX26508.1"/>
    </source>
</evidence>
<feature type="compositionally biased region" description="Basic and acidic residues" evidence="2">
    <location>
        <begin position="885"/>
        <end position="896"/>
    </location>
</feature>
<evidence type="ECO:0000256" key="2">
    <source>
        <dbReference type="SAM" id="MobiDB-lite"/>
    </source>
</evidence>
<feature type="compositionally biased region" description="Polar residues" evidence="2">
    <location>
        <begin position="298"/>
        <end position="313"/>
    </location>
</feature>
<feature type="compositionally biased region" description="Basic and acidic residues" evidence="2">
    <location>
        <begin position="243"/>
        <end position="252"/>
    </location>
</feature>
<organism evidence="4 5">
    <name type="scientific">Elsinoe australis</name>
    <dbReference type="NCBI Taxonomy" id="40998"/>
    <lineage>
        <taxon>Eukaryota</taxon>
        <taxon>Fungi</taxon>
        <taxon>Dikarya</taxon>
        <taxon>Ascomycota</taxon>
        <taxon>Pezizomycotina</taxon>
        <taxon>Dothideomycetes</taxon>
        <taxon>Dothideomycetidae</taxon>
        <taxon>Myriangiales</taxon>
        <taxon>Elsinoaceae</taxon>
        <taxon>Elsinoe</taxon>
    </lineage>
</organism>
<feature type="region of interest" description="Disordered" evidence="2">
    <location>
        <begin position="371"/>
        <end position="390"/>
    </location>
</feature>
<sequence length="1381" mass="153123">MLPPQLRAGSVPSLKRTSVTSTRAIALAAPAQLSGAATSTTISQQKRSYFWRGRHCWNSHLDPEFHEYQRKRHQRVRAALRDALRRRTKWQMPLAFSKVLGTRAASHWSRSNLKKWPRLEEELRKKGKSENDYELSPGEKRWQKQMEAMKASIESNPYRAVFGKPFDPFWSPSMWSPLIPSWAKGEAGSAEVSQDTHTVSSTSASDQGQSTSKAMTKDGKQQAPDPRRPVVPYSESSTFTYSSRKEPGRPEVIRATSSKWDSASNETRRSQYDPVSGRMISTKEPSSPSERLNEPSAGASTNATPKPNKTVDSTADIPVKKFSVASPNQLSQKVPPPRSPEKGSSTAARLSILPEHDADFLTADTIRASMGKARNNSHEKTDISTPDRQALSKDFDARMNKITSQIEDARQQLAESKIRSSSQAIQGQKGKTLQPALDRMSGSNTDRRSRIRGALAVLDGYSTKPMGMQTSFKDEHQACSEGKQTSLAEEVSDRSTEGLVTLDGYSQEPMGLQKTYEDEIRDVASHSRPDLANEIARKPEEGIQVSDGYTQEPVGLQNTYARERAMVARQKRPDLAEEIARKTENLDVVDGYSKEPIGLQNTYAKEREAVARLEQPELAQEIVNKVNEVAEVSDGYTREPIGLQNTYAKERQAVNNKHRPALADEILSKPTEGTEINDGYTTKPIGLQSNYANERKAVAANSRPDIAQEIANQASENTGTSDGYSTEPIGLQSNYQNERQAVASHIRPDIAEEIASKAFEDTETPDGYTKDPIGLQSTYAKERQAVAKGNRLDIAEEIANKTTEDNDTPDGYTKEPIGLQRAYANERQAVAKGDIPALADEIEQNAELIAKAERGLAGQHEDGYTDKPIGLQTCYQQEREACEKGRRSSLEEELKAMNDSAESSKSQHAELPQGLAFLSGPASNWNGGRTSINPTQVQRQAAAREMLDSEVEAQKHAMRMYDARHAHGSSRSQQSSTQSSSVGLESVSEAIKGEGDMDLNVTKFANRDSWYKQNNSLRAVSQPGDELVAEVVKICKENGLLQHSDYDNVQKLLQDKVKSLEDRVADQDKKLTRSDQKQQALKMENGNLEAQVRQHMKQQSKLLRTRQELSNENKTLAAQLQDQKPSSTSDSTSSPAFEWADPPAYKILAYDPNNSWSSDSMQIVSTTARFSDNETPISVPQALSNVSEPTRFVSHFAILQKEGYQAIHASGHLLVLRKIKLPAQASATSEECTQKSAASKSPINPVDGTARYVPTETATGNYASPTGFVNHDPVFPIEKPTETESNTGSQTEKTTVEDGVYYRHYPRVRRQEAVFSGAGRYREEEHHRSRSHRSRARRAAWKRRVKFAFSVGATSAVLVYALGVGSELAKGEKERQRREGM</sequence>
<feature type="compositionally biased region" description="Polar residues" evidence="2">
    <location>
        <begin position="255"/>
        <end position="265"/>
    </location>
</feature>
<feature type="region of interest" description="Disordered" evidence="2">
    <location>
        <begin position="1117"/>
        <end position="1138"/>
    </location>
</feature>
<feature type="region of interest" description="Disordered" evidence="2">
    <location>
        <begin position="757"/>
        <end position="776"/>
    </location>
</feature>
<reference evidence="4 5" key="1">
    <citation type="submission" date="2018-02" db="EMBL/GenBank/DDBJ databases">
        <title>Draft genome sequences of Elsinoe sp., causing black scab on jojoba.</title>
        <authorList>
            <person name="Stodart B."/>
            <person name="Jeffress S."/>
            <person name="Ash G."/>
            <person name="Arun Chinnappa K."/>
        </authorList>
    </citation>
    <scope>NUCLEOTIDE SEQUENCE [LARGE SCALE GENOMIC DNA]</scope>
    <source>
        <strain evidence="4 5">Hillstone_2</strain>
    </source>
</reference>
<feature type="region of interest" description="Disordered" evidence="2">
    <location>
        <begin position="964"/>
        <end position="985"/>
    </location>
</feature>
<name>A0A4U7B546_9PEZI</name>
<protein>
    <submittedName>
        <fullName evidence="4">Uncharacterized protein</fullName>
    </submittedName>
</protein>
<feature type="transmembrane region" description="Helical" evidence="3">
    <location>
        <begin position="1347"/>
        <end position="1369"/>
    </location>
</feature>
<feature type="region of interest" description="Disordered" evidence="2">
    <location>
        <begin position="885"/>
        <end position="946"/>
    </location>
</feature>
<keyword evidence="3" id="KW-1133">Transmembrane helix</keyword>
<feature type="coiled-coil region" evidence="1">
    <location>
        <begin position="1050"/>
        <end position="1112"/>
    </location>
</feature>
<feature type="compositionally biased region" description="Polar residues" evidence="2">
    <location>
        <begin position="191"/>
        <end position="214"/>
    </location>
</feature>
<keyword evidence="3" id="KW-0812">Transmembrane</keyword>
<feature type="compositionally biased region" description="Basic and acidic residues" evidence="2">
    <location>
        <begin position="215"/>
        <end position="228"/>
    </location>
</feature>
<gene>
    <name evidence="4" type="ORF">C1H76_1040</name>
</gene>
<keyword evidence="3" id="KW-0472">Membrane</keyword>
<evidence type="ECO:0000256" key="3">
    <source>
        <dbReference type="SAM" id="Phobius"/>
    </source>
</evidence>
<dbReference type="Proteomes" id="UP000308133">
    <property type="component" value="Unassembled WGS sequence"/>
</dbReference>
<evidence type="ECO:0000256" key="1">
    <source>
        <dbReference type="SAM" id="Coils"/>
    </source>
</evidence>
<feature type="compositionally biased region" description="Polar residues" evidence="2">
    <location>
        <begin position="921"/>
        <end position="939"/>
    </location>
</feature>
<dbReference type="EMBL" id="PTQR01000012">
    <property type="protein sequence ID" value="TKX26508.1"/>
    <property type="molecule type" value="Genomic_DNA"/>
</dbReference>
<evidence type="ECO:0000313" key="5">
    <source>
        <dbReference type="Proteomes" id="UP000308133"/>
    </source>
</evidence>
<proteinExistence type="predicted"/>